<gene>
    <name evidence="1" type="ORF">SAMN05216244_4144</name>
</gene>
<accession>A0A1G9YF52</accession>
<dbReference type="STRING" id="482461.SAMN05216244_4144"/>
<proteinExistence type="predicted"/>
<dbReference type="OrthoDB" id="2361671at2"/>
<organism evidence="1 2">
    <name type="scientific">Sediminibacillus halophilus</name>
    <dbReference type="NCBI Taxonomy" id="482461"/>
    <lineage>
        <taxon>Bacteria</taxon>
        <taxon>Bacillati</taxon>
        <taxon>Bacillota</taxon>
        <taxon>Bacilli</taxon>
        <taxon>Bacillales</taxon>
        <taxon>Bacillaceae</taxon>
        <taxon>Sediminibacillus</taxon>
    </lineage>
</organism>
<reference evidence="2" key="1">
    <citation type="submission" date="2016-10" db="EMBL/GenBank/DDBJ databases">
        <authorList>
            <person name="Varghese N."/>
            <person name="Submissions S."/>
        </authorList>
    </citation>
    <scope>NUCLEOTIDE SEQUENCE [LARGE SCALE GENOMIC DNA]</scope>
    <source>
        <strain evidence="2">CGMCC 1.6199</strain>
    </source>
</reference>
<name>A0A1G9YF52_9BACI</name>
<dbReference type="RefSeq" id="WP_074601107.1">
    <property type="nucleotide sequence ID" value="NZ_FNHF01000009.1"/>
</dbReference>
<dbReference type="InterPro" id="IPR009256">
    <property type="entry name" value="YqgQ-like"/>
</dbReference>
<evidence type="ECO:0000313" key="2">
    <source>
        <dbReference type="Proteomes" id="UP000182347"/>
    </source>
</evidence>
<sequence length="66" mass="7954">MKTIYDIQQFLKNFGTFIYLGDRIADLDMMEDEVRELYKAQCMETKDFQSAILLLKQEKQKLKEQQ</sequence>
<keyword evidence="2" id="KW-1185">Reference proteome</keyword>
<dbReference type="AlphaFoldDB" id="A0A1G9YF52"/>
<dbReference type="InterPro" id="IPR023164">
    <property type="entry name" value="YqgQ-like_sf"/>
</dbReference>
<dbReference type="EMBL" id="FNHF01000009">
    <property type="protein sequence ID" value="SDN07828.1"/>
    <property type="molecule type" value="Genomic_DNA"/>
</dbReference>
<dbReference type="Gene3D" id="1.10.287.760">
    <property type="entry name" value="YqgQ-like"/>
    <property type="match status" value="1"/>
</dbReference>
<dbReference type="Proteomes" id="UP000182347">
    <property type="component" value="Unassembled WGS sequence"/>
</dbReference>
<dbReference type="SUPFAM" id="SSF158379">
    <property type="entry name" value="YqgQ-like"/>
    <property type="match status" value="1"/>
</dbReference>
<protein>
    <submittedName>
        <fullName evidence="1">Uncharacterized protein YqgQ</fullName>
    </submittedName>
</protein>
<dbReference type="Pfam" id="PF06014">
    <property type="entry name" value="YqgQ-like"/>
    <property type="match status" value="1"/>
</dbReference>
<evidence type="ECO:0000313" key="1">
    <source>
        <dbReference type="EMBL" id="SDN07828.1"/>
    </source>
</evidence>